<feature type="compositionally biased region" description="Basic and acidic residues" evidence="9">
    <location>
        <begin position="26"/>
        <end position="35"/>
    </location>
</feature>
<dbReference type="Pfam" id="PF13855">
    <property type="entry name" value="LRR_8"/>
    <property type="match status" value="1"/>
</dbReference>
<evidence type="ECO:0000256" key="9">
    <source>
        <dbReference type="SAM" id="MobiDB-lite"/>
    </source>
</evidence>
<proteinExistence type="predicted"/>
<evidence type="ECO:0000256" key="8">
    <source>
        <dbReference type="ARBA" id="ARBA00022840"/>
    </source>
</evidence>
<dbReference type="GO" id="GO:0005524">
    <property type="term" value="F:ATP binding"/>
    <property type="evidence" value="ECO:0007669"/>
    <property type="project" value="UniProtKB-KW"/>
</dbReference>
<sequence length="818" mass="89097">MDNQTKQTRRIENEITGGSSVASDSDNSRAKQQRLECRDGKVLDIEDKAIATHGLSKSNKISGFQTLADLEQKVLEKTKAADAETCHDASKSKEGIEKEGISRQPQNLGEGVVAMAAYRSPTVADLENGIHAKVSAGGTLHARPTQTLIDLEDNVRSKQGGSSGLQNLEGANSDGARDLEDLEEGIRSKASENEGKPTAVTVEVPQRWRSTTTNTTNTRNGDRAIPTQQPGAYAEVGGMRLNNPFRGMGSSNSDRDSLQERTMIHQTSNMTMASSAASANLAEASPVQDDGQHHIPRAIEQSKDMLELAAREKKRKFLATLGVAIVLFLVVIVATAITIGLIVSEKDAKVLFTQLPVSQSPTEAPTLSLDSQIMNMLSRHAIEFEPPQYTALEWLLADPLLTTYPEWRVCQRFALAAFYYSTGGPTWTRNDGWLNYSLHECEWYSSESFLVHFSYINVTYPGPCEEDPDDSDAQGIYQHLRFRDNNLQGTLPMLELSMLPSLRSINVQGNQIVGTLSSHVGRLRNLEALSLVSNSISGNIPSELGLLSSATGMWMFDNHLEGTVPTELAQMIKMESMMLDINSLTGPVPGELSLLPNLVDLVLADNQLTGMIPTELGLMPNIAYLSLDGNLLTGTIPSNFQQMTSLEFLFLNRNSLTGTLPPDVIGSLTNATILSLFGNQFLGPIPTEFGLLSHLGAFSLYDNDFSGSIPSEFGLLGGSLGWMLIHNNQIQYSIPSELGLLKNLTRFTAQQNNLSGEVPIEFSELQFLEELNIAGNMLETVPSDVLILCAESCDCPCHQQNASNPVVQNHTSAHNASM</sequence>
<dbReference type="AlphaFoldDB" id="A0A9N8DA20"/>
<keyword evidence="4" id="KW-0433">Leucine-rich repeat</keyword>
<dbReference type="GO" id="GO:0005886">
    <property type="term" value="C:plasma membrane"/>
    <property type="evidence" value="ECO:0007669"/>
    <property type="project" value="UniProtKB-SubCell"/>
</dbReference>
<feature type="region of interest" description="Disordered" evidence="9">
    <location>
        <begin position="156"/>
        <end position="176"/>
    </location>
</feature>
<comment type="caution">
    <text evidence="11">The sequence shown here is derived from an EMBL/GenBank/DDBJ whole genome shotgun (WGS) entry which is preliminary data.</text>
</comment>
<keyword evidence="5" id="KW-0732">Signal</keyword>
<evidence type="ECO:0000256" key="7">
    <source>
        <dbReference type="ARBA" id="ARBA00022741"/>
    </source>
</evidence>
<keyword evidence="10" id="KW-0472">Membrane</keyword>
<keyword evidence="12" id="KW-1185">Reference proteome</keyword>
<keyword evidence="7" id="KW-0547">Nucleotide-binding</keyword>
<protein>
    <submittedName>
        <fullName evidence="11">Leucine Rich Repeat</fullName>
    </submittedName>
</protein>
<dbReference type="SUPFAM" id="SSF52058">
    <property type="entry name" value="L domain-like"/>
    <property type="match status" value="1"/>
</dbReference>
<dbReference type="Proteomes" id="UP001153069">
    <property type="component" value="Unassembled WGS sequence"/>
</dbReference>
<evidence type="ECO:0000256" key="4">
    <source>
        <dbReference type="ARBA" id="ARBA00022614"/>
    </source>
</evidence>
<evidence type="ECO:0000313" key="11">
    <source>
        <dbReference type="EMBL" id="CAB9498864.1"/>
    </source>
</evidence>
<dbReference type="PANTHER" id="PTHR48053">
    <property type="entry name" value="LEUCINE RICH REPEAT FAMILY PROTEIN, EXPRESSED"/>
    <property type="match status" value="1"/>
</dbReference>
<keyword evidence="6" id="KW-0677">Repeat</keyword>
<evidence type="ECO:0000256" key="1">
    <source>
        <dbReference type="ARBA" id="ARBA00004167"/>
    </source>
</evidence>
<keyword evidence="3" id="KW-1003">Cell membrane</keyword>
<evidence type="ECO:0000256" key="10">
    <source>
        <dbReference type="SAM" id="Phobius"/>
    </source>
</evidence>
<dbReference type="InterPro" id="IPR032675">
    <property type="entry name" value="LRR_dom_sf"/>
</dbReference>
<dbReference type="InterPro" id="IPR003591">
    <property type="entry name" value="Leu-rich_rpt_typical-subtyp"/>
</dbReference>
<keyword evidence="8" id="KW-0067">ATP-binding</keyword>
<dbReference type="Gene3D" id="3.80.10.10">
    <property type="entry name" value="Ribonuclease Inhibitor"/>
    <property type="match status" value="3"/>
</dbReference>
<keyword evidence="10" id="KW-0812">Transmembrane</keyword>
<evidence type="ECO:0000256" key="5">
    <source>
        <dbReference type="ARBA" id="ARBA00022729"/>
    </source>
</evidence>
<dbReference type="OrthoDB" id="38453at2759"/>
<dbReference type="SMART" id="SM00369">
    <property type="entry name" value="LRR_TYP"/>
    <property type="match status" value="5"/>
</dbReference>
<feature type="compositionally biased region" description="Polar residues" evidence="9">
    <location>
        <begin position="157"/>
        <end position="170"/>
    </location>
</feature>
<evidence type="ECO:0000256" key="6">
    <source>
        <dbReference type="ARBA" id="ARBA00022737"/>
    </source>
</evidence>
<comment type="subcellular location">
    <subcellularLocation>
        <location evidence="2">Cell membrane</location>
    </subcellularLocation>
    <subcellularLocation>
        <location evidence="1">Membrane</location>
        <topology evidence="1">Single-pass membrane protein</topology>
    </subcellularLocation>
</comment>
<evidence type="ECO:0000256" key="2">
    <source>
        <dbReference type="ARBA" id="ARBA00004236"/>
    </source>
</evidence>
<gene>
    <name evidence="11" type="ORF">SEMRO_47_G027840.1</name>
</gene>
<keyword evidence="10" id="KW-1133">Transmembrane helix</keyword>
<dbReference type="InterPro" id="IPR001611">
    <property type="entry name" value="Leu-rich_rpt"/>
</dbReference>
<reference evidence="11" key="1">
    <citation type="submission" date="2020-06" db="EMBL/GenBank/DDBJ databases">
        <authorList>
            <consortium name="Plant Systems Biology data submission"/>
        </authorList>
    </citation>
    <scope>NUCLEOTIDE SEQUENCE</scope>
    <source>
        <strain evidence="11">D6</strain>
    </source>
</reference>
<dbReference type="EMBL" id="CAICTM010000047">
    <property type="protein sequence ID" value="CAB9498864.1"/>
    <property type="molecule type" value="Genomic_DNA"/>
</dbReference>
<evidence type="ECO:0000256" key="3">
    <source>
        <dbReference type="ARBA" id="ARBA00022475"/>
    </source>
</evidence>
<evidence type="ECO:0000313" key="12">
    <source>
        <dbReference type="Proteomes" id="UP001153069"/>
    </source>
</evidence>
<feature type="compositionally biased region" description="Polar residues" evidence="9">
    <location>
        <begin position="16"/>
        <end position="25"/>
    </location>
</feature>
<dbReference type="FunFam" id="3.80.10.10:FF:000383">
    <property type="entry name" value="Leucine-rich repeat receptor protein kinase EMS1"/>
    <property type="match status" value="1"/>
</dbReference>
<dbReference type="PANTHER" id="PTHR48053:SF71">
    <property type="entry name" value="LEUCINE RICH REPEAT FAMILY PROTEIN, EXPRESSED"/>
    <property type="match status" value="1"/>
</dbReference>
<dbReference type="FunFam" id="3.80.10.10:FF:000041">
    <property type="entry name" value="LRR receptor-like serine/threonine-protein kinase ERECTA"/>
    <property type="match status" value="1"/>
</dbReference>
<feature type="transmembrane region" description="Helical" evidence="10">
    <location>
        <begin position="317"/>
        <end position="343"/>
    </location>
</feature>
<feature type="region of interest" description="Disordered" evidence="9">
    <location>
        <begin position="1"/>
        <end position="35"/>
    </location>
</feature>
<name>A0A9N8DA20_9STRA</name>
<organism evidence="11 12">
    <name type="scientific">Seminavis robusta</name>
    <dbReference type="NCBI Taxonomy" id="568900"/>
    <lineage>
        <taxon>Eukaryota</taxon>
        <taxon>Sar</taxon>
        <taxon>Stramenopiles</taxon>
        <taxon>Ochrophyta</taxon>
        <taxon>Bacillariophyta</taxon>
        <taxon>Bacillariophyceae</taxon>
        <taxon>Bacillariophycidae</taxon>
        <taxon>Naviculales</taxon>
        <taxon>Naviculaceae</taxon>
        <taxon>Seminavis</taxon>
    </lineage>
</organism>
<dbReference type="InterPro" id="IPR051716">
    <property type="entry name" value="Plant_RL_S/T_kinase"/>
</dbReference>
<accession>A0A9N8DA20</accession>